<comment type="subcellular location">
    <subcellularLocation>
        <location evidence="1">Membrane</location>
        <topology evidence="1">Multi-pass membrane protein</topology>
    </subcellularLocation>
</comment>
<feature type="transmembrane region" description="Helical" evidence="7">
    <location>
        <begin position="67"/>
        <end position="92"/>
    </location>
</feature>
<reference evidence="9" key="5">
    <citation type="submission" date="2025-09" db="UniProtKB">
        <authorList>
            <consortium name="Ensembl"/>
        </authorList>
    </citation>
    <scope>IDENTIFICATION</scope>
</reference>
<dbReference type="InterPro" id="IPR040236">
    <property type="entry name" value="TMEM198"/>
</dbReference>
<evidence type="ECO:0000256" key="7">
    <source>
        <dbReference type="SAM" id="Phobius"/>
    </source>
</evidence>
<dbReference type="InterPro" id="IPR025256">
    <property type="entry name" value="TM7S3/TM198-like_dom"/>
</dbReference>
<reference evidence="10" key="1">
    <citation type="journal article" date="2006" name="Science">
        <title>Ancient noncoding elements conserved in the human genome.</title>
        <authorList>
            <person name="Venkatesh B."/>
            <person name="Kirkness E.F."/>
            <person name="Loh Y.H."/>
            <person name="Halpern A.L."/>
            <person name="Lee A.P."/>
            <person name="Johnson J."/>
            <person name="Dandona N."/>
            <person name="Viswanathan L.D."/>
            <person name="Tay A."/>
            <person name="Venter J.C."/>
            <person name="Strausberg R.L."/>
            <person name="Brenner S."/>
        </authorList>
    </citation>
    <scope>NUCLEOTIDE SEQUENCE [LARGE SCALE GENOMIC DNA]</scope>
</reference>
<dbReference type="PANTHER" id="PTHR31247">
    <property type="entry name" value="TRANSMEMBRANE PROTEIN 198 FAMILY MEMBER"/>
    <property type="match status" value="1"/>
</dbReference>
<feature type="transmembrane region" description="Helical" evidence="7">
    <location>
        <begin position="36"/>
        <end position="55"/>
    </location>
</feature>
<keyword evidence="5 7" id="KW-0472">Membrane</keyword>
<name>A0A4W3H1Q3_CALMI</name>
<dbReference type="Ensembl" id="ENSCMIT00000009506.1">
    <property type="protein sequence ID" value="ENSCMIP00000009250.1"/>
    <property type="gene ID" value="ENSCMIG00000004916.1"/>
</dbReference>
<organism evidence="9 10">
    <name type="scientific">Callorhinchus milii</name>
    <name type="common">Ghost shark</name>
    <dbReference type="NCBI Taxonomy" id="7868"/>
    <lineage>
        <taxon>Eukaryota</taxon>
        <taxon>Metazoa</taxon>
        <taxon>Chordata</taxon>
        <taxon>Craniata</taxon>
        <taxon>Vertebrata</taxon>
        <taxon>Chondrichthyes</taxon>
        <taxon>Holocephali</taxon>
        <taxon>Chimaeriformes</taxon>
        <taxon>Callorhinchidae</taxon>
        <taxon>Callorhinchus</taxon>
    </lineage>
</organism>
<dbReference type="GO" id="GO:0090263">
    <property type="term" value="P:positive regulation of canonical Wnt signaling pathway"/>
    <property type="evidence" value="ECO:0007669"/>
    <property type="project" value="TreeGrafter"/>
</dbReference>
<dbReference type="AlphaFoldDB" id="A0A4W3H1Q3"/>
<dbReference type="PANTHER" id="PTHR31247:SF7">
    <property type="entry name" value="TRANSMEMBRANE PROTEIN 198"/>
    <property type="match status" value="1"/>
</dbReference>
<dbReference type="GeneTree" id="ENSGT00390000016940"/>
<evidence type="ECO:0000256" key="1">
    <source>
        <dbReference type="ARBA" id="ARBA00004141"/>
    </source>
</evidence>
<evidence type="ECO:0000256" key="2">
    <source>
        <dbReference type="ARBA" id="ARBA00006244"/>
    </source>
</evidence>
<evidence type="ECO:0000313" key="10">
    <source>
        <dbReference type="Proteomes" id="UP000314986"/>
    </source>
</evidence>
<reference evidence="9" key="4">
    <citation type="submission" date="2025-08" db="UniProtKB">
        <authorList>
            <consortium name="Ensembl"/>
        </authorList>
    </citation>
    <scope>IDENTIFICATION</scope>
</reference>
<keyword evidence="4 7" id="KW-1133">Transmembrane helix</keyword>
<dbReference type="OMA" id="CACLPSQ"/>
<feature type="domain" description="TM7S3/TM198-like" evidence="8">
    <location>
        <begin position="1"/>
        <end position="91"/>
    </location>
</feature>
<dbReference type="Pfam" id="PF13886">
    <property type="entry name" value="TM7S3_TM198"/>
    <property type="match status" value="1"/>
</dbReference>
<dbReference type="GO" id="GO:0031410">
    <property type="term" value="C:cytoplasmic vesicle"/>
    <property type="evidence" value="ECO:0007669"/>
    <property type="project" value="TreeGrafter"/>
</dbReference>
<sequence>MLVRSLGLFMVGLALGLLLAAGGLLAAGPLYQPRSVWVPLGLLLGAGLLGAVLTLQWQKLFTVLSTAVLGAAILVLAADYLLQASLLGLYVYPLLKASRGDPVRFPGGSGQVRAKRWASFLTDQSLSLSLVSYYQ</sequence>
<protein>
    <recommendedName>
        <fullName evidence="6">Transmembrane protein 198</fullName>
    </recommendedName>
</protein>
<evidence type="ECO:0000256" key="3">
    <source>
        <dbReference type="ARBA" id="ARBA00022692"/>
    </source>
</evidence>
<evidence type="ECO:0000256" key="6">
    <source>
        <dbReference type="ARBA" id="ARBA00049737"/>
    </source>
</evidence>
<keyword evidence="3 7" id="KW-0812">Transmembrane</keyword>
<keyword evidence="10" id="KW-1185">Reference proteome</keyword>
<proteinExistence type="inferred from homology"/>
<evidence type="ECO:0000259" key="8">
    <source>
        <dbReference type="Pfam" id="PF13886"/>
    </source>
</evidence>
<reference evidence="10" key="3">
    <citation type="journal article" date="2014" name="Nature">
        <title>Elephant shark genome provides unique insights into gnathostome evolution.</title>
        <authorList>
            <consortium name="International Elephant Shark Genome Sequencing Consortium"/>
            <person name="Venkatesh B."/>
            <person name="Lee A.P."/>
            <person name="Ravi V."/>
            <person name="Maurya A.K."/>
            <person name="Lian M.M."/>
            <person name="Swann J.B."/>
            <person name="Ohta Y."/>
            <person name="Flajnik M.F."/>
            <person name="Sutoh Y."/>
            <person name="Kasahara M."/>
            <person name="Hoon S."/>
            <person name="Gangu V."/>
            <person name="Roy S.W."/>
            <person name="Irimia M."/>
            <person name="Korzh V."/>
            <person name="Kondrychyn I."/>
            <person name="Lim Z.W."/>
            <person name="Tay B.H."/>
            <person name="Tohari S."/>
            <person name="Kong K.W."/>
            <person name="Ho S."/>
            <person name="Lorente-Galdos B."/>
            <person name="Quilez J."/>
            <person name="Marques-Bonet T."/>
            <person name="Raney B.J."/>
            <person name="Ingham P.W."/>
            <person name="Tay A."/>
            <person name="Hillier L.W."/>
            <person name="Minx P."/>
            <person name="Boehm T."/>
            <person name="Wilson R.K."/>
            <person name="Brenner S."/>
            <person name="Warren W.C."/>
        </authorList>
    </citation>
    <scope>NUCLEOTIDE SEQUENCE [LARGE SCALE GENOMIC DNA]</scope>
</reference>
<comment type="similarity">
    <text evidence="2">Belongs to the TMEM198 family.</text>
</comment>
<dbReference type="GO" id="GO:0005886">
    <property type="term" value="C:plasma membrane"/>
    <property type="evidence" value="ECO:0007669"/>
    <property type="project" value="TreeGrafter"/>
</dbReference>
<dbReference type="InParanoid" id="A0A4W3H1Q3"/>
<accession>A0A4W3H1Q3</accession>
<dbReference type="STRING" id="7868.ENSCMIP00000009250"/>
<evidence type="ECO:0000313" key="9">
    <source>
        <dbReference type="Ensembl" id="ENSCMIP00000009250.1"/>
    </source>
</evidence>
<evidence type="ECO:0000256" key="5">
    <source>
        <dbReference type="ARBA" id="ARBA00023136"/>
    </source>
</evidence>
<reference evidence="10" key="2">
    <citation type="journal article" date="2007" name="PLoS Biol.">
        <title>Survey sequencing and comparative analysis of the elephant shark (Callorhinchus milii) genome.</title>
        <authorList>
            <person name="Venkatesh B."/>
            <person name="Kirkness E.F."/>
            <person name="Loh Y.H."/>
            <person name="Halpern A.L."/>
            <person name="Lee A.P."/>
            <person name="Johnson J."/>
            <person name="Dandona N."/>
            <person name="Viswanathan L.D."/>
            <person name="Tay A."/>
            <person name="Venter J.C."/>
            <person name="Strausberg R.L."/>
            <person name="Brenner S."/>
        </authorList>
    </citation>
    <scope>NUCLEOTIDE SEQUENCE [LARGE SCALE GENOMIC DNA]</scope>
</reference>
<dbReference type="Proteomes" id="UP000314986">
    <property type="component" value="Unassembled WGS sequence"/>
</dbReference>
<evidence type="ECO:0000256" key="4">
    <source>
        <dbReference type="ARBA" id="ARBA00022989"/>
    </source>
</evidence>